<dbReference type="Proteomes" id="UP000235145">
    <property type="component" value="Unassembled WGS sequence"/>
</dbReference>
<dbReference type="SUPFAM" id="SSF51197">
    <property type="entry name" value="Clavaminate synthase-like"/>
    <property type="match status" value="1"/>
</dbReference>
<proteinExistence type="predicted"/>
<dbReference type="AlphaFoldDB" id="A0A9R1W7R7"/>
<keyword evidence="6" id="KW-1185">Reference proteome</keyword>
<dbReference type="InterPro" id="IPR027443">
    <property type="entry name" value="IPNS-like_sf"/>
</dbReference>
<dbReference type="GO" id="GO:0016491">
    <property type="term" value="F:oxidoreductase activity"/>
    <property type="evidence" value="ECO:0007669"/>
    <property type="project" value="UniProtKB-KW"/>
</dbReference>
<dbReference type="EMBL" id="NBSK02000003">
    <property type="protein sequence ID" value="KAJ0218953.1"/>
    <property type="molecule type" value="Genomic_DNA"/>
</dbReference>
<dbReference type="PANTHER" id="PTHR10209">
    <property type="entry name" value="OXIDOREDUCTASE, 2OG-FE II OXYGENASE FAMILY PROTEIN"/>
    <property type="match status" value="1"/>
</dbReference>
<evidence type="ECO:0000259" key="4">
    <source>
        <dbReference type="Pfam" id="PF14226"/>
    </source>
</evidence>
<protein>
    <recommendedName>
        <fullName evidence="4">Non-haem dioxygenase N-terminal domain-containing protein</fullName>
    </recommendedName>
</protein>
<dbReference type="PANTHER" id="PTHR10209:SF884">
    <property type="entry name" value="1-AMINOCYCLOPROPANE-1-CARBOXYLATE OXIDASE HOMOLOG 1-LIKE"/>
    <property type="match status" value="1"/>
</dbReference>
<organism evidence="5 6">
    <name type="scientific">Lactuca sativa</name>
    <name type="common">Garden lettuce</name>
    <dbReference type="NCBI Taxonomy" id="4236"/>
    <lineage>
        <taxon>Eukaryota</taxon>
        <taxon>Viridiplantae</taxon>
        <taxon>Streptophyta</taxon>
        <taxon>Embryophyta</taxon>
        <taxon>Tracheophyta</taxon>
        <taxon>Spermatophyta</taxon>
        <taxon>Magnoliopsida</taxon>
        <taxon>eudicotyledons</taxon>
        <taxon>Gunneridae</taxon>
        <taxon>Pentapetalae</taxon>
        <taxon>asterids</taxon>
        <taxon>campanulids</taxon>
        <taxon>Asterales</taxon>
        <taxon>Asteraceae</taxon>
        <taxon>Cichorioideae</taxon>
        <taxon>Cichorieae</taxon>
        <taxon>Lactucinae</taxon>
        <taxon>Lactuca</taxon>
    </lineage>
</organism>
<reference evidence="5 6" key="1">
    <citation type="journal article" date="2017" name="Nat. Commun.">
        <title>Genome assembly with in vitro proximity ligation data and whole-genome triplication in lettuce.</title>
        <authorList>
            <person name="Reyes-Chin-Wo S."/>
            <person name="Wang Z."/>
            <person name="Yang X."/>
            <person name="Kozik A."/>
            <person name="Arikit S."/>
            <person name="Song C."/>
            <person name="Xia L."/>
            <person name="Froenicke L."/>
            <person name="Lavelle D.O."/>
            <person name="Truco M.J."/>
            <person name="Xia R."/>
            <person name="Zhu S."/>
            <person name="Xu C."/>
            <person name="Xu H."/>
            <person name="Xu X."/>
            <person name="Cox K."/>
            <person name="Korf I."/>
            <person name="Meyers B.C."/>
            <person name="Michelmore R.W."/>
        </authorList>
    </citation>
    <scope>NUCLEOTIDE SEQUENCE [LARGE SCALE GENOMIC DNA]</scope>
    <source>
        <strain evidence="6">cv. Salinas</strain>
        <tissue evidence="5">Seedlings</tissue>
    </source>
</reference>
<keyword evidence="2" id="KW-0560">Oxidoreductase</keyword>
<evidence type="ECO:0000256" key="1">
    <source>
        <dbReference type="ARBA" id="ARBA00022723"/>
    </source>
</evidence>
<dbReference type="Pfam" id="PF14226">
    <property type="entry name" value="DIOX_N"/>
    <property type="match status" value="1"/>
</dbReference>
<evidence type="ECO:0000256" key="3">
    <source>
        <dbReference type="ARBA" id="ARBA00023004"/>
    </source>
</evidence>
<comment type="caution">
    <text evidence="5">The sequence shown here is derived from an EMBL/GenBank/DDBJ whole genome shotgun (WGS) entry which is preliminary data.</text>
</comment>
<evidence type="ECO:0000256" key="2">
    <source>
        <dbReference type="ARBA" id="ARBA00023002"/>
    </source>
</evidence>
<name>A0A9R1W7R7_LACSA</name>
<keyword evidence="1" id="KW-0479">Metal-binding</keyword>
<accession>A0A9R1W7R7</accession>
<gene>
    <name evidence="5" type="ORF">LSAT_V11C300150360</name>
</gene>
<dbReference type="InterPro" id="IPR026992">
    <property type="entry name" value="DIOX_N"/>
</dbReference>
<evidence type="ECO:0000313" key="6">
    <source>
        <dbReference type="Proteomes" id="UP000235145"/>
    </source>
</evidence>
<evidence type="ECO:0000313" key="5">
    <source>
        <dbReference type="EMBL" id="KAJ0218953.1"/>
    </source>
</evidence>
<feature type="domain" description="Non-haem dioxygenase N-terminal" evidence="4">
    <location>
        <begin position="65"/>
        <end position="170"/>
    </location>
</feature>
<sequence length="199" mass="23005">MKNYNLQIRKEKMGVLSYDRKAELTEFDETKTGVKGLVDAEVTEVPRIFLLPSPENLNSDQDVSLPTIDLKGIHEDPIRRKQAMEEVKDALGSWGFFQIVNHGIPVEVLEEMKKGVLAFFEQDSEVRKEWYTRDYSRKVVYNSNFDLYSAPVANWRDSVMCTVYPNPPQPDELPPPCRYFTGVLEQSNETRMFYIGVDV</sequence>
<dbReference type="GO" id="GO:0046872">
    <property type="term" value="F:metal ion binding"/>
    <property type="evidence" value="ECO:0007669"/>
    <property type="project" value="UniProtKB-KW"/>
</dbReference>
<dbReference type="Gene3D" id="2.60.120.330">
    <property type="entry name" value="B-lactam Antibiotic, Isopenicillin N Synthase, Chain"/>
    <property type="match status" value="1"/>
</dbReference>
<keyword evidence="3" id="KW-0408">Iron</keyword>